<feature type="domain" description="Plastid division protein CDP1-like 1st alpha solenoid" evidence="2">
    <location>
        <begin position="170"/>
        <end position="315"/>
    </location>
</feature>
<accession>A0A9Q1LI14</accession>
<dbReference type="InterPro" id="IPR058032">
    <property type="entry name" value="CDP1-like_a_solenoid_1"/>
</dbReference>
<gene>
    <name evidence="3" type="ORF">K7X08_035051</name>
</gene>
<dbReference type="GO" id="GO:0010020">
    <property type="term" value="P:chloroplast fission"/>
    <property type="evidence" value="ECO:0007669"/>
    <property type="project" value="TreeGrafter"/>
</dbReference>
<organism evidence="3 4">
    <name type="scientific">Anisodus acutangulus</name>
    <dbReference type="NCBI Taxonomy" id="402998"/>
    <lineage>
        <taxon>Eukaryota</taxon>
        <taxon>Viridiplantae</taxon>
        <taxon>Streptophyta</taxon>
        <taxon>Embryophyta</taxon>
        <taxon>Tracheophyta</taxon>
        <taxon>Spermatophyta</taxon>
        <taxon>Magnoliopsida</taxon>
        <taxon>eudicotyledons</taxon>
        <taxon>Gunneridae</taxon>
        <taxon>Pentapetalae</taxon>
        <taxon>asterids</taxon>
        <taxon>lamiids</taxon>
        <taxon>Solanales</taxon>
        <taxon>Solanaceae</taxon>
        <taxon>Solanoideae</taxon>
        <taxon>Hyoscyameae</taxon>
        <taxon>Anisodus</taxon>
    </lineage>
</organism>
<dbReference type="AlphaFoldDB" id="A0A9Q1LI14"/>
<name>A0A9Q1LI14_9SOLA</name>
<keyword evidence="4" id="KW-1185">Reference proteome</keyword>
<comment type="caution">
    <text evidence="3">The sequence shown here is derived from an EMBL/GenBank/DDBJ whole genome shotgun (WGS) entry which is preliminary data.</text>
</comment>
<dbReference type="PANTHER" id="PTHR33925">
    <property type="entry name" value="PLASTID DIVISION PROTEIN CDP1, CHLOROPLASTIC-RELATED"/>
    <property type="match status" value="1"/>
</dbReference>
<dbReference type="Pfam" id="PF25515">
    <property type="entry name" value="Arm_PDR"/>
    <property type="match status" value="1"/>
</dbReference>
<dbReference type="GO" id="GO:0009706">
    <property type="term" value="C:chloroplast inner membrane"/>
    <property type="evidence" value="ECO:0007669"/>
    <property type="project" value="TreeGrafter"/>
</dbReference>
<dbReference type="OrthoDB" id="1708707at2759"/>
<dbReference type="Pfam" id="PF13355">
    <property type="entry name" value="ARC6-like_IMS"/>
    <property type="match status" value="1"/>
</dbReference>
<evidence type="ECO:0000313" key="4">
    <source>
        <dbReference type="Proteomes" id="UP001152561"/>
    </source>
</evidence>
<dbReference type="InterPro" id="IPR025344">
    <property type="entry name" value="CDP1-like_IMS"/>
</dbReference>
<dbReference type="InterPro" id="IPR044685">
    <property type="entry name" value="CPD1-like"/>
</dbReference>
<evidence type="ECO:0008006" key="5">
    <source>
        <dbReference type="Google" id="ProtNLM"/>
    </source>
</evidence>
<sequence>MTAVFHQVPSALYFCCIENDIDKLYFYNAALDVPICDKKWGKFRARVTIGRCGSRKRVNRRWRLYAAGTRVLEGGKVDRSSPNAQAPTVPSIEIPVTCYQILGVSDRAEKDEIVKSVMHLKNAEIEDGYTMEAVVSRQNLLMDVRDKLLFEPEYAGNIKEKVPPRSSLRLPWAWLSSALCLLQEVGEEKLVLNIGQKALQHPDSKPYVHDILLSMALAECATAKVGFEKNKISQGFEALARAQCLLRSKVSLGKMTLLSQIEESLEELAPACTLELLGMPRTPENAERRIGAIAALRELLRQGLDVEASCQVQDWQCFLNQALNKLMASEIVELLHWNNLALTRKNKKSIESQNQRVVIDFNCFYMVLLAHIALGFSSRQIDLINKSKIICECLIASEGVDLKFEEAFLLFLLGQGDETAATEKLRQLELNSDTASRNLASVKEMKDVSAVSKPLFQEAWLKDAVLGLFPDTRDCSPSLVNFFRGEKRPFASRGNRKGLQAASHISHRPLAPAIPRDQRALEEPLLYGDTSRHLGSAVKQLAPTNLQAQLTMDKVNVDNAAGMPSVQLKRNLGAGLKVWEIWLGLNSIVEKIIFVMSVGCVIFVSFKLMNVQLWRTKNGSGWLLNTPRMTSSHSWKMDFPRDPSYRLASNKRSGIIEKIKKLLPKFTMQIGRRPQASGLQNSFFAAGLSPSATEAYKTPMPIEEAETLIKKWQTIKAEALGPDHNIDGLFDVLDEPMLVQWQTLSEAAKTRACFWRFVLLQLSVLRAEILTNGTGQEMAEIEAILEEAAELVDESLLKNPNYYSTYKIRYVMKRQDDGVWRFSEGDILTES</sequence>
<feature type="domain" description="Plastid division protein CDP1-like IMS" evidence="1">
    <location>
        <begin position="705"/>
        <end position="822"/>
    </location>
</feature>
<evidence type="ECO:0000259" key="2">
    <source>
        <dbReference type="Pfam" id="PF25515"/>
    </source>
</evidence>
<reference evidence="4" key="1">
    <citation type="journal article" date="2023" name="Proc. Natl. Acad. Sci. U.S.A.">
        <title>Genomic and structural basis for evolution of tropane alkaloid biosynthesis.</title>
        <authorList>
            <person name="Wanga Y.-J."/>
            <person name="Taina T."/>
            <person name="Yua J.-Y."/>
            <person name="Lia J."/>
            <person name="Xua B."/>
            <person name="Chenc J."/>
            <person name="D'Auriad J.C."/>
            <person name="Huanga J.-P."/>
            <person name="Huanga S.-X."/>
        </authorList>
    </citation>
    <scope>NUCLEOTIDE SEQUENCE [LARGE SCALE GENOMIC DNA]</scope>
    <source>
        <strain evidence="4">cv. KIB-2019</strain>
    </source>
</reference>
<dbReference type="EMBL" id="JAJAGQ010000018">
    <property type="protein sequence ID" value="KAJ8536650.1"/>
    <property type="molecule type" value="Genomic_DNA"/>
</dbReference>
<evidence type="ECO:0000259" key="1">
    <source>
        <dbReference type="Pfam" id="PF13355"/>
    </source>
</evidence>
<dbReference type="PANTHER" id="PTHR33925:SF2">
    <property type="entry name" value="PLASTID DIVISION PROTEIN CDP1, CHLOROPLASTIC"/>
    <property type="match status" value="1"/>
</dbReference>
<evidence type="ECO:0000313" key="3">
    <source>
        <dbReference type="EMBL" id="KAJ8536650.1"/>
    </source>
</evidence>
<proteinExistence type="predicted"/>
<protein>
    <recommendedName>
        <fullName evidence="5">Plastid division protein CDP1, chloroplastic</fullName>
    </recommendedName>
</protein>
<dbReference type="Proteomes" id="UP001152561">
    <property type="component" value="Unassembled WGS sequence"/>
</dbReference>